<gene>
    <name evidence="4" type="ORF">SPRG_17883</name>
</gene>
<keyword evidence="2" id="KW-0472">Membrane</keyword>
<reference evidence="4 5" key="1">
    <citation type="journal article" date="2013" name="PLoS Genet.">
        <title>Distinctive expansion of potential virulence genes in the genome of the oomycete fish pathogen Saprolegnia parasitica.</title>
        <authorList>
            <person name="Jiang R.H."/>
            <person name="de Bruijn I."/>
            <person name="Haas B.J."/>
            <person name="Belmonte R."/>
            <person name="Lobach L."/>
            <person name="Christie J."/>
            <person name="van den Ackerveken G."/>
            <person name="Bottin A."/>
            <person name="Bulone V."/>
            <person name="Diaz-Moreno S.M."/>
            <person name="Dumas B."/>
            <person name="Fan L."/>
            <person name="Gaulin E."/>
            <person name="Govers F."/>
            <person name="Grenville-Briggs L.J."/>
            <person name="Horner N.R."/>
            <person name="Levin J.Z."/>
            <person name="Mammella M."/>
            <person name="Meijer H.J."/>
            <person name="Morris P."/>
            <person name="Nusbaum C."/>
            <person name="Oome S."/>
            <person name="Phillips A.J."/>
            <person name="van Rooyen D."/>
            <person name="Rzeszutek E."/>
            <person name="Saraiva M."/>
            <person name="Secombes C.J."/>
            <person name="Seidl M.F."/>
            <person name="Snel B."/>
            <person name="Stassen J.H."/>
            <person name="Sykes S."/>
            <person name="Tripathy S."/>
            <person name="van den Berg H."/>
            <person name="Vega-Arreguin J.C."/>
            <person name="Wawra S."/>
            <person name="Young S.K."/>
            <person name="Zeng Q."/>
            <person name="Dieguez-Uribeondo J."/>
            <person name="Russ C."/>
            <person name="Tyler B.M."/>
            <person name="van West P."/>
        </authorList>
    </citation>
    <scope>NUCLEOTIDE SEQUENCE [LARGE SCALE GENOMIC DNA]</scope>
    <source>
        <strain evidence="4 5">CBS 223.65</strain>
    </source>
</reference>
<keyword evidence="3" id="KW-0732">Signal</keyword>
<feature type="transmembrane region" description="Helical" evidence="2">
    <location>
        <begin position="156"/>
        <end position="180"/>
    </location>
</feature>
<dbReference type="RefSeq" id="XP_012212683.1">
    <property type="nucleotide sequence ID" value="XM_012357293.1"/>
</dbReference>
<dbReference type="EMBL" id="KK584022">
    <property type="protein sequence ID" value="KDO16611.1"/>
    <property type="molecule type" value="Genomic_DNA"/>
</dbReference>
<evidence type="ECO:0000313" key="4">
    <source>
        <dbReference type="EMBL" id="KDO16611.1"/>
    </source>
</evidence>
<dbReference type="Proteomes" id="UP000030745">
    <property type="component" value="Unassembled WGS sequence"/>
</dbReference>
<accession>A0A067BQM3</accession>
<keyword evidence="2" id="KW-0812">Transmembrane</keyword>
<dbReference type="KEGG" id="spar:SPRG_17883"/>
<evidence type="ECO:0000313" key="5">
    <source>
        <dbReference type="Proteomes" id="UP000030745"/>
    </source>
</evidence>
<evidence type="ECO:0000256" key="3">
    <source>
        <dbReference type="SAM" id="SignalP"/>
    </source>
</evidence>
<dbReference type="GeneID" id="24139411"/>
<feature type="chain" id="PRO_5001633660" evidence="3">
    <location>
        <begin position="18"/>
        <end position="275"/>
    </location>
</feature>
<organism evidence="4 5">
    <name type="scientific">Saprolegnia parasitica (strain CBS 223.65)</name>
    <dbReference type="NCBI Taxonomy" id="695850"/>
    <lineage>
        <taxon>Eukaryota</taxon>
        <taxon>Sar</taxon>
        <taxon>Stramenopiles</taxon>
        <taxon>Oomycota</taxon>
        <taxon>Saprolegniomycetes</taxon>
        <taxon>Saprolegniales</taxon>
        <taxon>Saprolegniaceae</taxon>
        <taxon>Saprolegnia</taxon>
    </lineage>
</organism>
<evidence type="ECO:0000256" key="2">
    <source>
        <dbReference type="SAM" id="Phobius"/>
    </source>
</evidence>
<feature type="compositionally biased region" description="Low complexity" evidence="1">
    <location>
        <begin position="242"/>
        <end position="261"/>
    </location>
</feature>
<protein>
    <submittedName>
        <fullName evidence="4">Uncharacterized protein</fullName>
    </submittedName>
</protein>
<evidence type="ECO:0000256" key="1">
    <source>
        <dbReference type="SAM" id="MobiDB-lite"/>
    </source>
</evidence>
<dbReference type="OMA" id="CSTTWAC"/>
<dbReference type="OrthoDB" id="78506at2759"/>
<dbReference type="AlphaFoldDB" id="A0A067BQM3"/>
<feature type="region of interest" description="Disordered" evidence="1">
    <location>
        <begin position="229"/>
        <end position="264"/>
    </location>
</feature>
<proteinExistence type="predicted"/>
<sequence>MYLLAALIMAAATQLAADSANCAWDTSAAQIQATCNAVTPDTIVLPQQTTVALDLTLLNATAYDPIEASVLALGSNDSDVLGSVRVLLPAATNATPQHLEFSLSTPPTHVRLTLSSASSTLCSTTWACSDVGNTTNSTTSNATIPAMTRADEKLSALSSVLVGGLVVSVAAAIGAGVFAWHLYRKGRPSLPAVPERFRWCTLVRAPSLRGEFATTDDWVDNWATSQSTISSHEDAPGSGYETLQLSPSSSSKMLSSRASTTDDVGSYRTSSLIAL</sequence>
<dbReference type="VEuPathDB" id="FungiDB:SPRG_17883"/>
<keyword evidence="5" id="KW-1185">Reference proteome</keyword>
<keyword evidence="2" id="KW-1133">Transmembrane helix</keyword>
<name>A0A067BQM3_SAPPC</name>
<feature type="signal peptide" evidence="3">
    <location>
        <begin position="1"/>
        <end position="17"/>
    </location>
</feature>